<dbReference type="PANTHER" id="PTHR20854:SF4">
    <property type="entry name" value="INOSITOL-1-MONOPHOSPHATASE-RELATED"/>
    <property type="match status" value="1"/>
</dbReference>
<keyword evidence="6 7" id="KW-0460">Magnesium</keyword>
<dbReference type="Gene3D" id="3.30.540.10">
    <property type="entry name" value="Fructose-1,6-Bisphosphatase, subunit A, domain 1"/>
    <property type="match status" value="1"/>
</dbReference>
<dbReference type="CDD" id="cd01639">
    <property type="entry name" value="IMPase"/>
    <property type="match status" value="1"/>
</dbReference>
<dbReference type="PROSITE" id="PS00630">
    <property type="entry name" value="IMP_2"/>
    <property type="match status" value="1"/>
</dbReference>
<dbReference type="InterPro" id="IPR000760">
    <property type="entry name" value="Inositol_monophosphatase-like"/>
</dbReference>
<comment type="caution">
    <text evidence="9">The sequence shown here is derived from an EMBL/GenBank/DDBJ whole genome shotgun (WGS) entry which is preliminary data.</text>
</comment>
<protein>
    <recommendedName>
        <fullName evidence="8">Inositol-1-monophosphatase</fullName>
        <ecNumber evidence="8">3.1.3.25</ecNumber>
    </recommendedName>
</protein>
<evidence type="ECO:0000256" key="6">
    <source>
        <dbReference type="ARBA" id="ARBA00022842"/>
    </source>
</evidence>
<evidence type="ECO:0000256" key="5">
    <source>
        <dbReference type="ARBA" id="ARBA00022801"/>
    </source>
</evidence>
<dbReference type="GO" id="GO:0007165">
    <property type="term" value="P:signal transduction"/>
    <property type="evidence" value="ECO:0007669"/>
    <property type="project" value="TreeGrafter"/>
</dbReference>
<dbReference type="RefSeq" id="WP_040098918.1">
    <property type="nucleotide sequence ID" value="NZ_JWJD01000003.1"/>
</dbReference>
<feature type="binding site" evidence="7">
    <location>
        <position position="81"/>
    </location>
    <ligand>
        <name>Mg(2+)</name>
        <dbReference type="ChEBI" id="CHEBI:18420"/>
        <label>1</label>
        <note>catalytic</note>
    </ligand>
</feature>
<comment type="catalytic activity">
    <reaction evidence="1 8">
        <text>a myo-inositol phosphate + H2O = myo-inositol + phosphate</text>
        <dbReference type="Rhea" id="RHEA:24056"/>
        <dbReference type="ChEBI" id="CHEBI:15377"/>
        <dbReference type="ChEBI" id="CHEBI:17268"/>
        <dbReference type="ChEBI" id="CHEBI:43474"/>
        <dbReference type="ChEBI" id="CHEBI:84139"/>
        <dbReference type="EC" id="3.1.3.25"/>
    </reaction>
</comment>
<dbReference type="EMBL" id="JWJD01000003">
    <property type="protein sequence ID" value="KIH76427.1"/>
    <property type="molecule type" value="Genomic_DNA"/>
</dbReference>
<dbReference type="PRINTS" id="PR01959">
    <property type="entry name" value="SBIMPHPHTASE"/>
</dbReference>
<dbReference type="InterPro" id="IPR033942">
    <property type="entry name" value="IMPase"/>
</dbReference>
<dbReference type="InterPro" id="IPR020550">
    <property type="entry name" value="Inositol_monophosphatase_CS"/>
</dbReference>
<dbReference type="FunFam" id="3.40.190.80:FF:000002">
    <property type="entry name" value="Inositol-1-monophosphatase"/>
    <property type="match status" value="1"/>
</dbReference>
<dbReference type="GO" id="GO:0046854">
    <property type="term" value="P:phosphatidylinositol phosphate biosynthetic process"/>
    <property type="evidence" value="ECO:0007669"/>
    <property type="project" value="InterPro"/>
</dbReference>
<name>A0A0C2HUB2_9BACT</name>
<keyword evidence="5 8" id="KW-0378">Hydrolase</keyword>
<dbReference type="FunFam" id="3.30.540.10:FF:000003">
    <property type="entry name" value="Inositol-1-monophosphatase"/>
    <property type="match status" value="1"/>
</dbReference>
<dbReference type="PRINTS" id="PR00377">
    <property type="entry name" value="IMPHPHTASES"/>
</dbReference>
<dbReference type="InterPro" id="IPR020583">
    <property type="entry name" value="Inositol_monoP_metal-BS"/>
</dbReference>
<evidence type="ECO:0000313" key="9">
    <source>
        <dbReference type="EMBL" id="KIH76427.1"/>
    </source>
</evidence>
<feature type="binding site" evidence="7">
    <location>
        <position position="62"/>
    </location>
    <ligand>
        <name>Mg(2+)</name>
        <dbReference type="ChEBI" id="CHEBI:18420"/>
        <label>1</label>
        <note>catalytic</note>
    </ligand>
</feature>
<dbReference type="PROSITE" id="PS00629">
    <property type="entry name" value="IMP_1"/>
    <property type="match status" value="1"/>
</dbReference>
<accession>A0A0C2HUB2</accession>
<evidence type="ECO:0000256" key="2">
    <source>
        <dbReference type="ARBA" id="ARBA00001946"/>
    </source>
</evidence>
<dbReference type="EC" id="3.1.3.25" evidence="8"/>
<dbReference type="Gene3D" id="3.40.190.80">
    <property type="match status" value="1"/>
</dbReference>
<comment type="cofactor">
    <cofactor evidence="2 7 8">
        <name>Mg(2+)</name>
        <dbReference type="ChEBI" id="CHEBI:18420"/>
    </cofactor>
</comment>
<feature type="binding site" evidence="7">
    <location>
        <position position="78"/>
    </location>
    <ligand>
        <name>Mg(2+)</name>
        <dbReference type="ChEBI" id="CHEBI:18420"/>
        <label>1</label>
        <note>catalytic</note>
    </ligand>
</feature>
<keyword evidence="10" id="KW-1185">Reference proteome</keyword>
<dbReference type="PANTHER" id="PTHR20854">
    <property type="entry name" value="INOSITOL MONOPHOSPHATASE"/>
    <property type="match status" value="1"/>
</dbReference>
<evidence type="ECO:0000256" key="1">
    <source>
        <dbReference type="ARBA" id="ARBA00001033"/>
    </source>
</evidence>
<dbReference type="GO" id="GO:0046872">
    <property type="term" value="F:metal ion binding"/>
    <property type="evidence" value="ECO:0007669"/>
    <property type="project" value="UniProtKB-KW"/>
</dbReference>
<keyword evidence="4 7" id="KW-0479">Metal-binding</keyword>
<reference evidence="9 10" key="1">
    <citation type="submission" date="2014-12" db="EMBL/GenBank/DDBJ databases">
        <title>Genomes of Geoalkalibacter ferrihydriticus and Geoalkalibacter subterraneus, two haloalkaliphilic metal-reducing members of the Geobacteraceae.</title>
        <authorList>
            <person name="Badalamenti J.P."/>
            <person name="Torres C.I."/>
            <person name="Krajmalnik-Brown R."/>
            <person name="Bond D.R."/>
        </authorList>
    </citation>
    <scope>NUCLEOTIDE SEQUENCE [LARGE SCALE GENOMIC DNA]</scope>
    <source>
        <strain evidence="9 10">DSM 17813</strain>
    </source>
</reference>
<evidence type="ECO:0000256" key="3">
    <source>
        <dbReference type="ARBA" id="ARBA00009759"/>
    </source>
</evidence>
<dbReference type="GO" id="GO:0006020">
    <property type="term" value="P:inositol metabolic process"/>
    <property type="evidence" value="ECO:0007669"/>
    <property type="project" value="TreeGrafter"/>
</dbReference>
<dbReference type="SUPFAM" id="SSF56655">
    <property type="entry name" value="Carbohydrate phosphatase"/>
    <property type="match status" value="1"/>
</dbReference>
<dbReference type="AlphaFoldDB" id="A0A0C2HUB2"/>
<comment type="similarity">
    <text evidence="3 8">Belongs to the inositol monophosphatase superfamily.</text>
</comment>
<gene>
    <name evidence="9" type="ORF">GFER_09395</name>
</gene>
<evidence type="ECO:0000256" key="4">
    <source>
        <dbReference type="ARBA" id="ARBA00022723"/>
    </source>
</evidence>
<feature type="binding site" evidence="7">
    <location>
        <position position="80"/>
    </location>
    <ligand>
        <name>Mg(2+)</name>
        <dbReference type="ChEBI" id="CHEBI:18420"/>
        <label>1</label>
        <note>catalytic</note>
    </ligand>
</feature>
<dbReference type="InterPro" id="IPR022337">
    <property type="entry name" value="Inositol_monophosphatase_SuhB"/>
</dbReference>
<evidence type="ECO:0000256" key="8">
    <source>
        <dbReference type="RuleBase" id="RU364068"/>
    </source>
</evidence>
<feature type="binding site" evidence="7">
    <location>
        <position position="206"/>
    </location>
    <ligand>
        <name>Mg(2+)</name>
        <dbReference type="ChEBI" id="CHEBI:18420"/>
        <label>1</label>
        <note>catalytic</note>
    </ligand>
</feature>
<proteinExistence type="inferred from homology"/>
<evidence type="ECO:0000313" key="10">
    <source>
        <dbReference type="Proteomes" id="UP000035068"/>
    </source>
</evidence>
<sequence>MKEIALRAAREGGKILLQKFGTALHIDRKGAGDLVTDADREAEEAIVGVIRHTFPRHAILAEEADYGEKEGDYRWIIDPLDGTTNYAHAFPWFSVSIALEVAGEVVLGVVYNPAHQDLFYAEVGQGAYLNDVQIRVSATDALDESLVATGFPYDRKQCQANNYDHFINFQQAAQACRRVGSAALDLAYTAAGRFDGFWEMKLKPWDVAAGKLLVEEAGGRVSDFSGEPCDIFGCEILASNGLIHEPMKALLAKGRRPSRAG</sequence>
<dbReference type="GO" id="GO:0008934">
    <property type="term" value="F:inositol monophosphate 1-phosphatase activity"/>
    <property type="evidence" value="ECO:0007669"/>
    <property type="project" value="InterPro"/>
</dbReference>
<dbReference type="Proteomes" id="UP000035068">
    <property type="component" value="Unassembled WGS sequence"/>
</dbReference>
<organism evidence="9 10">
    <name type="scientific">Geoalkalibacter ferrihydriticus DSM 17813</name>
    <dbReference type="NCBI Taxonomy" id="1121915"/>
    <lineage>
        <taxon>Bacteria</taxon>
        <taxon>Pseudomonadati</taxon>
        <taxon>Thermodesulfobacteriota</taxon>
        <taxon>Desulfuromonadia</taxon>
        <taxon>Desulfuromonadales</taxon>
        <taxon>Geoalkalibacteraceae</taxon>
        <taxon>Geoalkalibacter</taxon>
    </lineage>
</organism>
<dbReference type="Pfam" id="PF00459">
    <property type="entry name" value="Inositol_P"/>
    <property type="match status" value="1"/>
</dbReference>
<evidence type="ECO:0000256" key="7">
    <source>
        <dbReference type="PIRSR" id="PIRSR600760-2"/>
    </source>
</evidence>